<evidence type="ECO:0000313" key="3">
    <source>
        <dbReference type="EMBL" id="HAT3585316.1"/>
    </source>
</evidence>
<evidence type="ECO:0008006" key="5">
    <source>
        <dbReference type="Google" id="ProtNLM"/>
    </source>
</evidence>
<proteinExistence type="predicted"/>
<evidence type="ECO:0000256" key="1">
    <source>
        <dbReference type="SAM" id="Phobius"/>
    </source>
</evidence>
<name>A0A9P3TET3_KLUIN</name>
<feature type="transmembrane region" description="Helical" evidence="1">
    <location>
        <begin position="80"/>
        <end position="99"/>
    </location>
</feature>
<sequence length="169" mass="18901">MKKYSYPFLFTLATAAVAAIFGFFVWRNMVYRPTFMSHTTCRYMVMTSLAATVLACFALRKRFAANIRTRKEYLKAWCGMALAMVSVFSALFTTLIWLLPGVESSYIAPYSYSAGGSRSCPGADVYDRELDKEIRICGPSGNLYSDRTVRVVKRTNALGMVVTDATTQP</sequence>
<feature type="transmembrane region" description="Helical" evidence="1">
    <location>
        <begin position="7"/>
        <end position="26"/>
    </location>
</feature>
<keyword evidence="1" id="KW-1133">Transmembrane helix</keyword>
<dbReference type="AlphaFoldDB" id="A0A9P3TET3"/>
<keyword evidence="1" id="KW-0812">Transmembrane</keyword>
<feature type="transmembrane region" description="Helical" evidence="1">
    <location>
        <begin position="42"/>
        <end position="59"/>
    </location>
</feature>
<reference evidence="3" key="2">
    <citation type="submission" date="2020-10" db="EMBL/GenBank/DDBJ databases">
        <authorList>
            <consortium name="NCBI Pathogen Detection Project"/>
        </authorList>
    </citation>
    <scope>NUCLEOTIDE SEQUENCE</scope>
    <source>
        <strain evidence="3">CAVp300</strain>
    </source>
</reference>
<comment type="caution">
    <text evidence="3">The sequence shown here is derived from an EMBL/GenBank/DDBJ whole genome shotgun (WGS) entry which is preliminary data.</text>
</comment>
<dbReference type="RefSeq" id="WP_047371679.1">
    <property type="nucleotide sequence ID" value="NZ_CABMNU010000005.1"/>
</dbReference>
<accession>A0A9P3TET3</accession>
<reference evidence="3" key="1">
    <citation type="journal article" date="2018" name="Genome Biol.">
        <title>SKESA: strategic k-mer extension for scrupulous assemblies.</title>
        <authorList>
            <person name="Souvorov A."/>
            <person name="Agarwala R."/>
            <person name="Lipman D.J."/>
        </authorList>
    </citation>
    <scope>NUCLEOTIDE SEQUENCE</scope>
    <source>
        <strain evidence="3">CAVp300</strain>
    </source>
</reference>
<dbReference type="EMBL" id="DACSUM010000146">
    <property type="protein sequence ID" value="HAT3585316.1"/>
    <property type="molecule type" value="Genomic_DNA"/>
</dbReference>
<dbReference type="Proteomes" id="UP000867740">
    <property type="component" value="Unassembled WGS sequence"/>
</dbReference>
<dbReference type="EMBL" id="DACSUM010000032">
    <property type="protein sequence ID" value="HAT3583275.1"/>
    <property type="molecule type" value="Genomic_DNA"/>
</dbReference>
<protein>
    <recommendedName>
        <fullName evidence="5">Transmembrane protein</fullName>
    </recommendedName>
</protein>
<keyword evidence="1" id="KW-0472">Membrane</keyword>
<evidence type="ECO:0000313" key="2">
    <source>
        <dbReference type="EMBL" id="HAT3583275.1"/>
    </source>
</evidence>
<gene>
    <name evidence="2" type="ORF">I8531_003609</name>
    <name evidence="3" type="ORF">I8531_005750</name>
</gene>
<evidence type="ECO:0000313" key="4">
    <source>
        <dbReference type="Proteomes" id="UP000867740"/>
    </source>
</evidence>
<organism evidence="3 4">
    <name type="scientific">Kluyvera intermedia</name>
    <name type="common">Enterobacter intermedius</name>
    <dbReference type="NCBI Taxonomy" id="61648"/>
    <lineage>
        <taxon>Bacteria</taxon>
        <taxon>Pseudomonadati</taxon>
        <taxon>Pseudomonadota</taxon>
        <taxon>Gammaproteobacteria</taxon>
        <taxon>Enterobacterales</taxon>
        <taxon>Enterobacteriaceae</taxon>
        <taxon>Kluyvera</taxon>
    </lineage>
</organism>